<dbReference type="Proteomes" id="UP000095767">
    <property type="component" value="Unassembled WGS sequence"/>
</dbReference>
<dbReference type="OrthoDB" id="5065855at2759"/>
<feature type="region of interest" description="Disordered" evidence="2">
    <location>
        <begin position="348"/>
        <end position="370"/>
    </location>
</feature>
<feature type="region of interest" description="Disordered" evidence="2">
    <location>
        <begin position="87"/>
        <end position="107"/>
    </location>
</feature>
<dbReference type="GO" id="GO:0008234">
    <property type="term" value="F:cysteine-type peptidase activity"/>
    <property type="evidence" value="ECO:0007669"/>
    <property type="project" value="UniProtKB-KW"/>
</dbReference>
<reference evidence="3 4" key="1">
    <citation type="submission" date="2016-09" db="EMBL/GenBank/DDBJ databases">
        <title>The draft genome of Dichanthelium oligosanthes: A C3 panicoid grass species.</title>
        <authorList>
            <person name="Studer A.J."/>
            <person name="Schnable J.C."/>
            <person name="Brutnell T.P."/>
        </authorList>
    </citation>
    <scope>NUCLEOTIDE SEQUENCE [LARGE SCALE GENOMIC DNA]</scope>
    <source>
        <strain evidence="4">cv. Kellogg 1175</strain>
        <tissue evidence="3">Leaf</tissue>
    </source>
</reference>
<dbReference type="GO" id="GO:0019784">
    <property type="term" value="F:deNEDDylase activity"/>
    <property type="evidence" value="ECO:0007669"/>
    <property type="project" value="InterPro"/>
</dbReference>
<evidence type="ECO:0008006" key="5">
    <source>
        <dbReference type="Google" id="ProtNLM"/>
    </source>
</evidence>
<dbReference type="AlphaFoldDB" id="A0A1E5W718"/>
<proteinExistence type="predicted"/>
<name>A0A1E5W718_9POAL</name>
<dbReference type="EMBL" id="LWDX02019699">
    <property type="protein sequence ID" value="OEL33182.1"/>
    <property type="molecule type" value="Genomic_DNA"/>
</dbReference>
<evidence type="ECO:0000313" key="4">
    <source>
        <dbReference type="Proteomes" id="UP000095767"/>
    </source>
</evidence>
<feature type="compositionally biased region" description="Low complexity" evidence="2">
    <location>
        <begin position="182"/>
        <end position="195"/>
    </location>
</feature>
<dbReference type="GO" id="GO:0000338">
    <property type="term" value="P:protein deneddylation"/>
    <property type="evidence" value="ECO:0007669"/>
    <property type="project" value="TreeGrafter"/>
</dbReference>
<comment type="caution">
    <text evidence="3">The sequence shown here is derived from an EMBL/GenBank/DDBJ whole genome shotgun (WGS) entry which is preliminary data.</text>
</comment>
<protein>
    <recommendedName>
        <fullName evidence="5">Ubiquitin-like protease family profile domain-containing protein</fullName>
    </recommendedName>
</protein>
<dbReference type="PANTHER" id="PTHR46468">
    <property type="entry name" value="SENTRIN-SPECIFIC PROTEASE 8"/>
    <property type="match status" value="1"/>
</dbReference>
<gene>
    <name evidence="3" type="ORF">BAE44_0005800</name>
</gene>
<dbReference type="InterPro" id="IPR044613">
    <property type="entry name" value="Nep1/2-like"/>
</dbReference>
<evidence type="ECO:0000256" key="1">
    <source>
        <dbReference type="ARBA" id="ARBA00022807"/>
    </source>
</evidence>
<keyword evidence="4" id="KW-1185">Reference proteome</keyword>
<organism evidence="3 4">
    <name type="scientific">Dichanthelium oligosanthes</name>
    <dbReference type="NCBI Taxonomy" id="888268"/>
    <lineage>
        <taxon>Eukaryota</taxon>
        <taxon>Viridiplantae</taxon>
        <taxon>Streptophyta</taxon>
        <taxon>Embryophyta</taxon>
        <taxon>Tracheophyta</taxon>
        <taxon>Spermatophyta</taxon>
        <taxon>Magnoliopsida</taxon>
        <taxon>Liliopsida</taxon>
        <taxon>Poales</taxon>
        <taxon>Poaceae</taxon>
        <taxon>PACMAD clade</taxon>
        <taxon>Panicoideae</taxon>
        <taxon>Panicodae</taxon>
        <taxon>Paniceae</taxon>
        <taxon>Dichantheliinae</taxon>
        <taxon>Dichanthelium</taxon>
    </lineage>
</organism>
<feature type="compositionally biased region" description="Basic and acidic residues" evidence="2">
    <location>
        <begin position="355"/>
        <end position="365"/>
    </location>
</feature>
<dbReference type="STRING" id="888268.A0A1E5W718"/>
<keyword evidence="1" id="KW-0378">Hydrolase</keyword>
<dbReference type="PANTHER" id="PTHR46468:SF1">
    <property type="entry name" value="SENTRIN-SPECIFIC PROTEASE 8"/>
    <property type="match status" value="1"/>
</dbReference>
<dbReference type="Gene3D" id="3.40.395.10">
    <property type="entry name" value="Adenoviral Proteinase, Chain A"/>
    <property type="match status" value="1"/>
</dbReference>
<dbReference type="SUPFAM" id="SSF54001">
    <property type="entry name" value="Cysteine proteinases"/>
    <property type="match status" value="1"/>
</dbReference>
<keyword evidence="1" id="KW-0788">Thiol protease</keyword>
<evidence type="ECO:0000313" key="3">
    <source>
        <dbReference type="EMBL" id="OEL33182.1"/>
    </source>
</evidence>
<sequence>MTAASTYWQCPRSPAPGGGSGCTGSSHSWFPAVAAEVNVLVLYYHLGPPVMAKKKKLTCAKGVAARAMLRLPSAPQEMTWRPIDPGEGDGDIPLPDQRAGARVPGHKRRCVTIRGSKEDNKWRRRELTGGGAGGPPVVPEWFVKWEQRADELQCNDVEHHLSELGFHVQQHCCSPAPAPDAAYASAPAPYADDVPAPAPAPAPDDADAPASANVRNPDPVIATSDALDPVTGPPNLGECLLWLNDLALSGAGLKSVEGQNFLLDGVISFLFAQMSSAFAQQDDDIVLVPPGLSFCWGTSRTQTSENFDQVDGRTHWSLLVLHIAADGSSRFVHHDSLGRINLPHAHAPATAPRESVAHGRPHQEPDSNDCGLYVLAVSQDQTGDAPPRSK</sequence>
<accession>A0A1E5W718</accession>
<evidence type="ECO:0000256" key="2">
    <source>
        <dbReference type="SAM" id="MobiDB-lite"/>
    </source>
</evidence>
<keyword evidence="1" id="KW-0645">Protease</keyword>
<dbReference type="InterPro" id="IPR038765">
    <property type="entry name" value="Papain-like_cys_pep_sf"/>
</dbReference>
<feature type="region of interest" description="Disordered" evidence="2">
    <location>
        <begin position="182"/>
        <end position="228"/>
    </location>
</feature>